<protein>
    <submittedName>
        <fullName evidence="1">Uncharacterized protein</fullName>
    </submittedName>
</protein>
<name>A0ABX1KLF4_9GAMM</name>
<dbReference type="EMBL" id="JABAEB010000001">
    <property type="protein sequence ID" value="NLQ21315.1"/>
    <property type="molecule type" value="Genomic_DNA"/>
</dbReference>
<dbReference type="RefSeq" id="WP_168822527.1">
    <property type="nucleotide sequence ID" value="NZ_JABAEB010000001.1"/>
</dbReference>
<reference evidence="1 2" key="1">
    <citation type="submission" date="2020-04" db="EMBL/GenBank/DDBJ databases">
        <title>The first description of lens atrophy caused by putative novel Shewanella sp. that is a new emerging pathogen for cultured rainbow trout?</title>
        <authorList>
            <person name="Saticioglu I.B."/>
            <person name="Duman M."/>
            <person name="Altun S."/>
        </authorList>
    </citation>
    <scope>NUCLEOTIDE SEQUENCE [LARGE SCALE GENOMIC DNA]</scope>
    <source>
        <strain evidence="1 2">S-1</strain>
    </source>
</reference>
<accession>A0ABX1KLF4</accession>
<dbReference type="Proteomes" id="UP000527352">
    <property type="component" value="Unassembled WGS sequence"/>
</dbReference>
<organism evidence="1 2">
    <name type="scientific">Shewanella oncorhynchi</name>
    <dbReference type="NCBI Taxonomy" id="2726434"/>
    <lineage>
        <taxon>Bacteria</taxon>
        <taxon>Pseudomonadati</taxon>
        <taxon>Pseudomonadota</taxon>
        <taxon>Gammaproteobacteria</taxon>
        <taxon>Alteromonadales</taxon>
        <taxon>Shewanellaceae</taxon>
        <taxon>Shewanella</taxon>
    </lineage>
</organism>
<sequence length="261" mass="30431">MDNNESLNYFMRLLTERHNNLKKTNDALFDALIGENKDTKEKTCQANLDAANNLSMSLATADRPDWLKITLQWCKWYIDNLKRDDANKYLFSNISPVRNDLLQHKWSLSKEKDDADFHFDEMYERFKKESKLPEFFDALISTLEKMIASGEIDSIKTINSIKQLLSLLRQNKSGSYFSVMASWEFMGGFIKNTLWESLDSLPVVKQLKKGFEKTVSEMDIELEELHNSIAQEMKNKYNTTVNSLTYKKQAENILEHKKDIA</sequence>
<gene>
    <name evidence="1" type="ORF">HGO26_00225</name>
</gene>
<keyword evidence="2" id="KW-1185">Reference proteome</keyword>
<proteinExistence type="predicted"/>
<evidence type="ECO:0000313" key="1">
    <source>
        <dbReference type="EMBL" id="NLQ21315.1"/>
    </source>
</evidence>
<comment type="caution">
    <text evidence="1">The sequence shown here is derived from an EMBL/GenBank/DDBJ whole genome shotgun (WGS) entry which is preliminary data.</text>
</comment>
<evidence type="ECO:0000313" key="2">
    <source>
        <dbReference type="Proteomes" id="UP000527352"/>
    </source>
</evidence>